<keyword evidence="3" id="KW-1185">Reference proteome</keyword>
<gene>
    <name evidence="2" type="ORF">PCOR1329_LOCUS15734</name>
</gene>
<evidence type="ECO:0000313" key="2">
    <source>
        <dbReference type="EMBL" id="CAK0810966.1"/>
    </source>
</evidence>
<protein>
    <submittedName>
        <fullName evidence="2">Uncharacterized protein</fullName>
    </submittedName>
</protein>
<comment type="caution">
    <text evidence="2">The sequence shown here is derived from an EMBL/GenBank/DDBJ whole genome shotgun (WGS) entry which is preliminary data.</text>
</comment>
<dbReference type="EMBL" id="CAUYUJ010004781">
    <property type="protein sequence ID" value="CAK0810966.1"/>
    <property type="molecule type" value="Genomic_DNA"/>
</dbReference>
<feature type="region of interest" description="Disordered" evidence="1">
    <location>
        <begin position="61"/>
        <end position="91"/>
    </location>
</feature>
<reference evidence="2" key="1">
    <citation type="submission" date="2023-10" db="EMBL/GenBank/DDBJ databases">
        <authorList>
            <person name="Chen Y."/>
            <person name="Shah S."/>
            <person name="Dougan E. K."/>
            <person name="Thang M."/>
            <person name="Chan C."/>
        </authorList>
    </citation>
    <scope>NUCLEOTIDE SEQUENCE [LARGE SCALE GENOMIC DNA]</scope>
</reference>
<name>A0ABN9QX82_9DINO</name>
<accession>A0ABN9QX82</accession>
<organism evidence="2 3">
    <name type="scientific">Prorocentrum cordatum</name>
    <dbReference type="NCBI Taxonomy" id="2364126"/>
    <lineage>
        <taxon>Eukaryota</taxon>
        <taxon>Sar</taxon>
        <taxon>Alveolata</taxon>
        <taxon>Dinophyceae</taxon>
        <taxon>Prorocentrales</taxon>
        <taxon>Prorocentraceae</taxon>
        <taxon>Prorocentrum</taxon>
    </lineage>
</organism>
<sequence length="275" mass="27887">MRWPSALLPVLAATHGGHGGPAGGRCDGLRLPAGASAAGRTARADSDSSCLLQRTGSLFSRTLPPESEDGHHHSGDAYSLPEGGPRGDGDSDQCAGLLALLAAAGDAWLSSRCGWLLGPSPPAPCLAVLEALGERPWGPDAFAAGCRELLRSPPARLLVRGSRRPAGGFPAVAALQGAASAASAADRSERLVDAEGQDARQALTGPLWPLDAALAGKSAGVTYDGQTEEALGPYPALNCENMSFENNTDTGVDHVAVARAAARGAGGESLWTSRA</sequence>
<evidence type="ECO:0000256" key="1">
    <source>
        <dbReference type="SAM" id="MobiDB-lite"/>
    </source>
</evidence>
<evidence type="ECO:0000313" key="3">
    <source>
        <dbReference type="Proteomes" id="UP001189429"/>
    </source>
</evidence>
<dbReference type="Proteomes" id="UP001189429">
    <property type="component" value="Unassembled WGS sequence"/>
</dbReference>
<proteinExistence type="predicted"/>